<comment type="similarity">
    <text evidence="3">Belongs to the peptidase M50B family.</text>
</comment>
<feature type="domain" description="Peptidase M50" evidence="14">
    <location>
        <begin position="22"/>
        <end position="193"/>
    </location>
</feature>
<evidence type="ECO:0000256" key="1">
    <source>
        <dbReference type="ARBA" id="ARBA00001947"/>
    </source>
</evidence>
<dbReference type="Pfam" id="PF02163">
    <property type="entry name" value="Peptidase_M50"/>
    <property type="match status" value="1"/>
</dbReference>
<keyword evidence="7" id="KW-0479">Metal-binding</keyword>
<evidence type="ECO:0000256" key="11">
    <source>
        <dbReference type="ARBA" id="ARBA00023049"/>
    </source>
</evidence>
<evidence type="ECO:0000256" key="5">
    <source>
        <dbReference type="ARBA" id="ARBA00022670"/>
    </source>
</evidence>
<reference evidence="16" key="2">
    <citation type="submission" date="2011-02" db="EMBL/GenBank/DDBJ databases">
        <title>The complete genome of Syntrophobotulus glycolicus DSM 8271.</title>
        <authorList>
            <person name="Lucas S."/>
            <person name="Copeland A."/>
            <person name="Lapidus A."/>
            <person name="Bruce D."/>
            <person name="Goodwin L."/>
            <person name="Pitluck S."/>
            <person name="Kyrpides N."/>
            <person name="Mavromatis K."/>
            <person name="Pagani I."/>
            <person name="Ivanova N."/>
            <person name="Mikhailova N."/>
            <person name="Chertkov O."/>
            <person name="Held B."/>
            <person name="Detter J.C."/>
            <person name="Tapia R."/>
            <person name="Han C."/>
            <person name="Land M."/>
            <person name="Hauser L."/>
            <person name="Markowitz V."/>
            <person name="Cheng J.-F."/>
            <person name="Hugenholtz P."/>
            <person name="Woyke T."/>
            <person name="Wu D."/>
            <person name="Spring S."/>
            <person name="Schroeder M."/>
            <person name="Brambilla E."/>
            <person name="Klenk H.-P."/>
            <person name="Eisen J.A."/>
        </authorList>
    </citation>
    <scope>NUCLEOTIDE SEQUENCE [LARGE SCALE GENOMIC DNA]</scope>
    <source>
        <strain evidence="16">DSM 8271 / FlGlyR</strain>
    </source>
</reference>
<keyword evidence="9" id="KW-0862">Zinc</keyword>
<evidence type="ECO:0000256" key="6">
    <source>
        <dbReference type="ARBA" id="ARBA00022692"/>
    </source>
</evidence>
<dbReference type="CDD" id="cd06158">
    <property type="entry name" value="S2P-M50_like_1"/>
    <property type="match status" value="1"/>
</dbReference>
<dbReference type="InterPro" id="IPR008915">
    <property type="entry name" value="Peptidase_M50"/>
</dbReference>
<protein>
    <submittedName>
        <fullName evidence="15">Peptidase M50</fullName>
    </submittedName>
</protein>
<dbReference type="HOGENOM" id="CLU_086979_1_0_9"/>
<keyword evidence="4" id="KW-1003">Cell membrane</keyword>
<sequence>MRRKRVIFITSSIANIIYLLPGILIGFSLHEFAHAQTAIWLGDDTPRAQGRNTVNPLAHIDLIGFIMILLAGFGWARPVQINPNRFRNKVRDDMIVSLAGPLMNILVAVLFLILMKASTFMPSGFLAQDTYDIVINIFQYAVKINIVLCVFNLLPVPPLDGSHVLFGLLGLSGSALYHQISRIGTYILLLLILTGILNQIIGPPITFLYHFLTGIFF</sequence>
<evidence type="ECO:0000256" key="8">
    <source>
        <dbReference type="ARBA" id="ARBA00022801"/>
    </source>
</evidence>
<dbReference type="RefSeq" id="WP_013626008.1">
    <property type="nucleotide sequence ID" value="NC_015172.1"/>
</dbReference>
<feature type="transmembrane region" description="Helical" evidence="13">
    <location>
        <begin position="57"/>
        <end position="75"/>
    </location>
</feature>
<keyword evidence="5" id="KW-0645">Protease</keyword>
<feature type="transmembrane region" description="Helical" evidence="13">
    <location>
        <begin position="133"/>
        <end position="154"/>
    </location>
</feature>
<evidence type="ECO:0000313" key="15">
    <source>
        <dbReference type="EMBL" id="ADY57188.1"/>
    </source>
</evidence>
<evidence type="ECO:0000256" key="9">
    <source>
        <dbReference type="ARBA" id="ARBA00022833"/>
    </source>
</evidence>
<feature type="transmembrane region" description="Helical" evidence="13">
    <location>
        <begin position="7"/>
        <end position="27"/>
    </location>
</feature>
<comment type="subcellular location">
    <subcellularLocation>
        <location evidence="2">Cell membrane</location>
        <topology evidence="2">Multi-pass membrane protein</topology>
    </subcellularLocation>
</comment>
<name>F0SZ70_SYNGF</name>
<comment type="cofactor">
    <cofactor evidence="1">
        <name>Zn(2+)</name>
        <dbReference type="ChEBI" id="CHEBI:29105"/>
    </cofactor>
</comment>
<keyword evidence="16" id="KW-1185">Reference proteome</keyword>
<dbReference type="InterPro" id="IPR052348">
    <property type="entry name" value="Metallopeptidase_M50B"/>
</dbReference>
<reference evidence="15 16" key="1">
    <citation type="journal article" date="2011" name="Stand. Genomic Sci.">
        <title>Complete genome sequence of Syntrophobotulus glycolicus type strain (FlGlyR).</title>
        <authorList>
            <person name="Han C."/>
            <person name="Mwirichia R."/>
            <person name="Chertkov O."/>
            <person name="Held B."/>
            <person name="Lapidus A."/>
            <person name="Nolan M."/>
            <person name="Lucas S."/>
            <person name="Hammon N."/>
            <person name="Deshpande S."/>
            <person name="Cheng J.F."/>
            <person name="Tapia R."/>
            <person name="Goodwin L."/>
            <person name="Pitluck S."/>
            <person name="Huntemann M."/>
            <person name="Liolios K."/>
            <person name="Ivanova N."/>
            <person name="Pagani I."/>
            <person name="Mavromatis K."/>
            <person name="Ovchinikova G."/>
            <person name="Pati A."/>
            <person name="Chen A."/>
            <person name="Palaniappan K."/>
            <person name="Land M."/>
            <person name="Hauser L."/>
            <person name="Brambilla E.M."/>
            <person name="Rohde M."/>
            <person name="Spring S."/>
            <person name="Sikorski J."/>
            <person name="Goker M."/>
            <person name="Woyke T."/>
            <person name="Bristow J."/>
            <person name="Eisen J.A."/>
            <person name="Markowitz V."/>
            <person name="Hugenholtz P."/>
            <person name="Kyrpides N.C."/>
            <person name="Klenk H.P."/>
            <person name="Detter J.C."/>
        </authorList>
    </citation>
    <scope>NUCLEOTIDE SEQUENCE [LARGE SCALE GENOMIC DNA]</scope>
    <source>
        <strain evidence="16">DSM 8271 / FlGlyR</strain>
    </source>
</reference>
<dbReference type="GO" id="GO:0046872">
    <property type="term" value="F:metal ion binding"/>
    <property type="evidence" value="ECO:0007669"/>
    <property type="project" value="UniProtKB-KW"/>
</dbReference>
<keyword evidence="10 13" id="KW-1133">Transmembrane helix</keyword>
<gene>
    <name evidence="15" type="ordered locus">Sgly_2919</name>
</gene>
<keyword evidence="8" id="KW-0378">Hydrolase</keyword>
<evidence type="ECO:0000256" key="13">
    <source>
        <dbReference type="SAM" id="Phobius"/>
    </source>
</evidence>
<keyword evidence="12 13" id="KW-0472">Membrane</keyword>
<dbReference type="GO" id="GO:0006508">
    <property type="term" value="P:proteolysis"/>
    <property type="evidence" value="ECO:0007669"/>
    <property type="project" value="UniProtKB-KW"/>
</dbReference>
<dbReference type="eggNOG" id="COG1994">
    <property type="taxonomic scope" value="Bacteria"/>
</dbReference>
<evidence type="ECO:0000256" key="4">
    <source>
        <dbReference type="ARBA" id="ARBA00022475"/>
    </source>
</evidence>
<organism evidence="15 16">
    <name type="scientific">Syntrophobotulus glycolicus (strain DSM 8271 / FlGlyR)</name>
    <dbReference type="NCBI Taxonomy" id="645991"/>
    <lineage>
        <taxon>Bacteria</taxon>
        <taxon>Bacillati</taxon>
        <taxon>Bacillota</taxon>
        <taxon>Clostridia</taxon>
        <taxon>Eubacteriales</taxon>
        <taxon>Desulfitobacteriaceae</taxon>
        <taxon>Syntrophobotulus</taxon>
    </lineage>
</organism>
<proteinExistence type="inferred from homology"/>
<dbReference type="PANTHER" id="PTHR35864:SF1">
    <property type="entry name" value="ZINC METALLOPROTEASE YWHC-RELATED"/>
    <property type="match status" value="1"/>
</dbReference>
<evidence type="ECO:0000256" key="12">
    <source>
        <dbReference type="ARBA" id="ARBA00023136"/>
    </source>
</evidence>
<dbReference type="PANTHER" id="PTHR35864">
    <property type="entry name" value="ZINC METALLOPROTEASE MJ0611-RELATED"/>
    <property type="match status" value="1"/>
</dbReference>
<accession>F0SZ70</accession>
<dbReference type="STRING" id="645991.Sgly_2919"/>
<evidence type="ECO:0000313" key="16">
    <source>
        <dbReference type="Proteomes" id="UP000007488"/>
    </source>
</evidence>
<dbReference type="AlphaFoldDB" id="F0SZ70"/>
<dbReference type="GO" id="GO:0005886">
    <property type="term" value="C:plasma membrane"/>
    <property type="evidence" value="ECO:0007669"/>
    <property type="project" value="UniProtKB-SubCell"/>
</dbReference>
<evidence type="ECO:0000256" key="3">
    <source>
        <dbReference type="ARBA" id="ARBA00007931"/>
    </source>
</evidence>
<keyword evidence="6 13" id="KW-0812">Transmembrane</keyword>
<keyword evidence="11" id="KW-0482">Metalloprotease</keyword>
<evidence type="ECO:0000259" key="14">
    <source>
        <dbReference type="Pfam" id="PF02163"/>
    </source>
</evidence>
<dbReference type="EMBL" id="CP002547">
    <property type="protein sequence ID" value="ADY57188.1"/>
    <property type="molecule type" value="Genomic_DNA"/>
</dbReference>
<evidence type="ECO:0000256" key="10">
    <source>
        <dbReference type="ARBA" id="ARBA00022989"/>
    </source>
</evidence>
<dbReference type="InterPro" id="IPR044537">
    <property type="entry name" value="Rip2-like"/>
</dbReference>
<feature type="transmembrane region" description="Helical" evidence="13">
    <location>
        <begin position="186"/>
        <end position="212"/>
    </location>
</feature>
<dbReference type="KEGG" id="sgy:Sgly_2919"/>
<evidence type="ECO:0000256" key="7">
    <source>
        <dbReference type="ARBA" id="ARBA00022723"/>
    </source>
</evidence>
<dbReference type="GO" id="GO:0008237">
    <property type="term" value="F:metallopeptidase activity"/>
    <property type="evidence" value="ECO:0007669"/>
    <property type="project" value="UniProtKB-KW"/>
</dbReference>
<dbReference type="Proteomes" id="UP000007488">
    <property type="component" value="Chromosome"/>
</dbReference>
<feature type="transmembrane region" description="Helical" evidence="13">
    <location>
        <begin position="95"/>
        <end position="113"/>
    </location>
</feature>
<evidence type="ECO:0000256" key="2">
    <source>
        <dbReference type="ARBA" id="ARBA00004651"/>
    </source>
</evidence>